<dbReference type="Gene3D" id="3.20.20.80">
    <property type="entry name" value="Glycosidases"/>
    <property type="match status" value="1"/>
</dbReference>
<protein>
    <recommendedName>
        <fullName evidence="3">Glycosyl hydrolase-like 10 domain-containing protein</fullName>
    </recommendedName>
</protein>
<keyword evidence="1" id="KW-0732">Signal</keyword>
<dbReference type="Proteomes" id="UP000319829">
    <property type="component" value="Unassembled WGS sequence"/>
</dbReference>
<feature type="transmembrane region" description="Helical" evidence="2">
    <location>
        <begin position="20"/>
        <end position="42"/>
    </location>
</feature>
<dbReference type="AlphaFoldDB" id="A0A538SVL4"/>
<feature type="domain" description="Glycosyl hydrolase-like 10" evidence="3">
    <location>
        <begin position="106"/>
        <end position="170"/>
    </location>
</feature>
<gene>
    <name evidence="4" type="ORF">E6K74_03380</name>
</gene>
<evidence type="ECO:0000259" key="3">
    <source>
        <dbReference type="Pfam" id="PF02638"/>
    </source>
</evidence>
<feature type="transmembrane region" description="Helical" evidence="2">
    <location>
        <begin position="48"/>
        <end position="71"/>
    </location>
</feature>
<reference evidence="4 5" key="1">
    <citation type="journal article" date="2019" name="Nat. Microbiol.">
        <title>Mediterranean grassland soil C-N compound turnover is dependent on rainfall and depth, and is mediated by genomically divergent microorganisms.</title>
        <authorList>
            <person name="Diamond S."/>
            <person name="Andeer P.F."/>
            <person name="Li Z."/>
            <person name="Crits-Christoph A."/>
            <person name="Burstein D."/>
            <person name="Anantharaman K."/>
            <person name="Lane K.R."/>
            <person name="Thomas B.C."/>
            <person name="Pan C."/>
            <person name="Northen T.R."/>
            <person name="Banfield J.F."/>
        </authorList>
    </citation>
    <scope>NUCLEOTIDE SEQUENCE [LARGE SCALE GENOMIC DNA]</scope>
    <source>
        <strain evidence="4">WS_4</strain>
    </source>
</reference>
<dbReference type="PANTHER" id="PTHR43405:SF1">
    <property type="entry name" value="GLYCOSYL HYDROLASE DIGH"/>
    <property type="match status" value="1"/>
</dbReference>
<dbReference type="Pfam" id="PF02638">
    <property type="entry name" value="GHL10"/>
    <property type="match status" value="1"/>
</dbReference>
<evidence type="ECO:0000313" key="4">
    <source>
        <dbReference type="EMBL" id="TMQ55413.1"/>
    </source>
</evidence>
<dbReference type="EMBL" id="VBOU01000028">
    <property type="protein sequence ID" value="TMQ55413.1"/>
    <property type="molecule type" value="Genomic_DNA"/>
</dbReference>
<organism evidence="4 5">
    <name type="scientific">Eiseniibacteriota bacterium</name>
    <dbReference type="NCBI Taxonomy" id="2212470"/>
    <lineage>
        <taxon>Bacteria</taxon>
        <taxon>Candidatus Eiseniibacteriota</taxon>
    </lineage>
</organism>
<evidence type="ECO:0000256" key="1">
    <source>
        <dbReference type="ARBA" id="ARBA00022729"/>
    </source>
</evidence>
<dbReference type="InterPro" id="IPR052177">
    <property type="entry name" value="Divisome_Glycosyl_Hydrolase"/>
</dbReference>
<accession>A0A538SVL4</accession>
<name>A0A538SVL4_UNCEI</name>
<evidence type="ECO:0000256" key="2">
    <source>
        <dbReference type="SAM" id="Phobius"/>
    </source>
</evidence>
<keyword evidence="2" id="KW-0812">Transmembrane</keyword>
<keyword evidence="2" id="KW-0472">Membrane</keyword>
<evidence type="ECO:0000313" key="5">
    <source>
        <dbReference type="Proteomes" id="UP000319829"/>
    </source>
</evidence>
<dbReference type="InterPro" id="IPR003790">
    <property type="entry name" value="GHL10"/>
</dbReference>
<comment type="caution">
    <text evidence="4">The sequence shown here is derived from an EMBL/GenBank/DDBJ whole genome shotgun (WGS) entry which is preliminary data.</text>
</comment>
<dbReference type="PANTHER" id="PTHR43405">
    <property type="entry name" value="GLYCOSYL HYDROLASE DIGH"/>
    <property type="match status" value="1"/>
</dbReference>
<keyword evidence="2" id="KW-1133">Transmembrane helix</keyword>
<sequence>MAPQTVGSIRTGGRQSRPIVLLGAGWLAAGAGWLAAGGGWLAAGGDWLAARVGMLAAVGLVVLASISGAALGPRPAQAASRDIGEETRALWVVRYSLNSIGSVDRVVEIATQMNVNTLLVQIRGRGDAYYQSDLAPRGEELESMPREYDPFLRMIERAHAQGLEVQAWINV</sequence>
<proteinExistence type="predicted"/>